<comment type="similarity">
    <text evidence="2">Belongs to the ABC-4 integral membrane protein family. LolC/E subfamily.</text>
</comment>
<dbReference type="InterPro" id="IPR003838">
    <property type="entry name" value="ABC3_permease_C"/>
</dbReference>
<dbReference type="RefSeq" id="WP_128390153.1">
    <property type="nucleotide sequence ID" value="NZ_SBII01000008.1"/>
</dbReference>
<feature type="transmembrane region" description="Helical" evidence="7">
    <location>
        <begin position="21"/>
        <end position="46"/>
    </location>
</feature>
<dbReference type="PANTHER" id="PTHR30489">
    <property type="entry name" value="LIPOPROTEIN-RELEASING SYSTEM TRANSMEMBRANE PROTEIN LOLE"/>
    <property type="match status" value="1"/>
</dbReference>
<dbReference type="AlphaFoldDB" id="A0A3S3QCJ5"/>
<comment type="subcellular location">
    <subcellularLocation>
        <location evidence="1">Cell membrane</location>
        <topology evidence="1">Multi-pass membrane protein</topology>
    </subcellularLocation>
</comment>
<dbReference type="PANTHER" id="PTHR30489:SF0">
    <property type="entry name" value="LIPOPROTEIN-RELEASING SYSTEM TRANSMEMBRANE PROTEIN LOLE"/>
    <property type="match status" value="1"/>
</dbReference>
<evidence type="ECO:0000256" key="6">
    <source>
        <dbReference type="ARBA" id="ARBA00023136"/>
    </source>
</evidence>
<sequence>MSFPFYIARRYTISRSKSNAVNIITRIATLGIVVSTAALFIILSVFSGLKDFSLGFTNAIDPDLKLLPASGKSFLITPEQEKELKTVKGVTAYSKVTEERVLFYFDQKEHVAYLKGVDSLFTKVNPMEKALLGGSWIEPNTPQAVVGSNILSKLSMGLNEFNRAFEVYVPKPGKGTIDTPEDAFNKSGLLPIGVYSINDDVDGKYVFVDLGLAQEMLQFKTNQLTSIEFKLTAPTDEPAVREKLENIFKSKVIIKNRAQLNDSLYKMLNAENLVTYLFCSLVVVLTLFCLAGALIMLILDKKENIKTLYSLGAEVKNLRNIFFYQGIFITTLGAIFGLLLGITIIVIQQEFSVFMVTASMAYPVGFGFMNIIIVLLTIFTLGIIASRIAAARVSKKLLENS</sequence>
<dbReference type="GO" id="GO:0044874">
    <property type="term" value="P:lipoprotein localization to outer membrane"/>
    <property type="evidence" value="ECO:0007669"/>
    <property type="project" value="TreeGrafter"/>
</dbReference>
<evidence type="ECO:0000313" key="10">
    <source>
        <dbReference type="EMBL" id="RWW99603.1"/>
    </source>
</evidence>
<feature type="transmembrane region" description="Helical" evidence="7">
    <location>
        <begin position="321"/>
        <end position="347"/>
    </location>
</feature>
<feature type="transmembrane region" description="Helical" evidence="7">
    <location>
        <begin position="367"/>
        <end position="390"/>
    </location>
</feature>
<feature type="domain" description="MacB-like periplasmic core" evidence="9">
    <location>
        <begin position="27"/>
        <end position="246"/>
    </location>
</feature>
<dbReference type="Proteomes" id="UP000287527">
    <property type="component" value="Unassembled WGS sequence"/>
</dbReference>
<feature type="domain" description="ABC3 transporter permease C-terminal" evidence="8">
    <location>
        <begin position="277"/>
        <end position="396"/>
    </location>
</feature>
<reference evidence="10 11" key="1">
    <citation type="submission" date="2019-01" db="EMBL/GenBank/DDBJ databases">
        <title>Flavobacterium sp. nov.,isolated from freshwater.</title>
        <authorList>
            <person name="Zhang R."/>
            <person name="Du Z.-J."/>
        </authorList>
    </citation>
    <scope>NUCLEOTIDE SEQUENCE [LARGE SCALE GENOMIC DNA]</scope>
    <source>
        <strain evidence="10 11">1E403</strain>
    </source>
</reference>
<evidence type="ECO:0000259" key="9">
    <source>
        <dbReference type="Pfam" id="PF12704"/>
    </source>
</evidence>
<name>A0A3S3QCJ5_9FLAO</name>
<dbReference type="EMBL" id="SBII01000008">
    <property type="protein sequence ID" value="RWW99603.1"/>
    <property type="molecule type" value="Genomic_DNA"/>
</dbReference>
<evidence type="ECO:0000256" key="5">
    <source>
        <dbReference type="ARBA" id="ARBA00022989"/>
    </source>
</evidence>
<feature type="transmembrane region" description="Helical" evidence="7">
    <location>
        <begin position="273"/>
        <end position="300"/>
    </location>
</feature>
<dbReference type="InterPro" id="IPR025857">
    <property type="entry name" value="MacB_PCD"/>
</dbReference>
<keyword evidence="11" id="KW-1185">Reference proteome</keyword>
<dbReference type="InterPro" id="IPR051447">
    <property type="entry name" value="Lipoprotein-release_system"/>
</dbReference>
<protein>
    <submittedName>
        <fullName evidence="10">ABC transporter permease</fullName>
    </submittedName>
</protein>
<keyword evidence="4 7" id="KW-0812">Transmembrane</keyword>
<evidence type="ECO:0000259" key="8">
    <source>
        <dbReference type="Pfam" id="PF02687"/>
    </source>
</evidence>
<evidence type="ECO:0000256" key="7">
    <source>
        <dbReference type="SAM" id="Phobius"/>
    </source>
</evidence>
<dbReference type="GO" id="GO:0098797">
    <property type="term" value="C:plasma membrane protein complex"/>
    <property type="evidence" value="ECO:0007669"/>
    <property type="project" value="TreeGrafter"/>
</dbReference>
<keyword evidence="6 7" id="KW-0472">Membrane</keyword>
<dbReference type="Pfam" id="PF02687">
    <property type="entry name" value="FtsX"/>
    <property type="match status" value="1"/>
</dbReference>
<gene>
    <name evidence="10" type="ORF">EPI11_11665</name>
</gene>
<evidence type="ECO:0000256" key="3">
    <source>
        <dbReference type="ARBA" id="ARBA00022475"/>
    </source>
</evidence>
<evidence type="ECO:0000256" key="4">
    <source>
        <dbReference type="ARBA" id="ARBA00022692"/>
    </source>
</evidence>
<evidence type="ECO:0000256" key="2">
    <source>
        <dbReference type="ARBA" id="ARBA00005236"/>
    </source>
</evidence>
<evidence type="ECO:0000256" key="1">
    <source>
        <dbReference type="ARBA" id="ARBA00004651"/>
    </source>
</evidence>
<organism evidence="10 11">
    <name type="scientific">Flavobacterium cerinum</name>
    <dbReference type="NCBI Taxonomy" id="2502784"/>
    <lineage>
        <taxon>Bacteria</taxon>
        <taxon>Pseudomonadati</taxon>
        <taxon>Bacteroidota</taxon>
        <taxon>Flavobacteriia</taxon>
        <taxon>Flavobacteriales</taxon>
        <taxon>Flavobacteriaceae</taxon>
        <taxon>Flavobacterium</taxon>
    </lineage>
</organism>
<proteinExistence type="inferred from homology"/>
<evidence type="ECO:0000313" key="11">
    <source>
        <dbReference type="Proteomes" id="UP000287527"/>
    </source>
</evidence>
<comment type="caution">
    <text evidence="10">The sequence shown here is derived from an EMBL/GenBank/DDBJ whole genome shotgun (WGS) entry which is preliminary data.</text>
</comment>
<dbReference type="Pfam" id="PF12704">
    <property type="entry name" value="MacB_PCD"/>
    <property type="match status" value="1"/>
</dbReference>
<accession>A0A3S3QCJ5</accession>
<dbReference type="OrthoDB" id="1522724at2"/>
<keyword evidence="3" id="KW-1003">Cell membrane</keyword>
<keyword evidence="5 7" id="KW-1133">Transmembrane helix</keyword>